<dbReference type="Proteomes" id="UP000281741">
    <property type="component" value="Chromosome"/>
</dbReference>
<dbReference type="EMBL" id="CP033915">
    <property type="protein sequence ID" value="AZA88359.1"/>
    <property type="molecule type" value="Genomic_DNA"/>
</dbReference>
<protein>
    <submittedName>
        <fullName evidence="1">Uncharacterized protein</fullName>
    </submittedName>
</protein>
<organism evidence="1 3">
    <name type="scientific">Chryseobacterium shandongense</name>
    <dbReference type="NCBI Taxonomy" id="1493872"/>
    <lineage>
        <taxon>Bacteria</taxon>
        <taxon>Pseudomonadati</taxon>
        <taxon>Bacteroidota</taxon>
        <taxon>Flavobacteriia</taxon>
        <taxon>Flavobacteriales</taxon>
        <taxon>Weeksellaceae</taxon>
        <taxon>Chryseobacterium group</taxon>
        <taxon>Chryseobacterium</taxon>
    </lineage>
</organism>
<evidence type="ECO:0000313" key="2">
    <source>
        <dbReference type="EMBL" id="AZA96902.1"/>
    </source>
</evidence>
<keyword evidence="4" id="KW-1185">Reference proteome</keyword>
<dbReference type="AlphaFoldDB" id="A0AAD0YH40"/>
<evidence type="ECO:0000313" key="1">
    <source>
        <dbReference type="EMBL" id="AZA88359.1"/>
    </source>
</evidence>
<evidence type="ECO:0000313" key="3">
    <source>
        <dbReference type="Proteomes" id="UP000274073"/>
    </source>
</evidence>
<proteinExistence type="predicted"/>
<name>A0AAD0YH40_9FLAO</name>
<dbReference type="Proteomes" id="UP000274073">
    <property type="component" value="Chromosome"/>
</dbReference>
<gene>
    <name evidence="1" type="ORF">EG349_17070</name>
    <name evidence="2" type="ORF">EG353_15760</name>
</gene>
<sequence>MSFSLIIYLFYNKPTVLRWVYFYLPHDKIVRERGGFIFICSKSGEFAQRGAKFYGVSIDQIVHPDNEVPTEVVVEDKTLIEQVRLINELEEKDKNVIFAMLETMLTKQKFKDFFNKNVAAL</sequence>
<accession>A0AAD0YH40</accession>
<evidence type="ECO:0000313" key="4">
    <source>
        <dbReference type="Proteomes" id="UP000281741"/>
    </source>
</evidence>
<reference evidence="3 4" key="1">
    <citation type="submission" date="2018-11" db="EMBL/GenBank/DDBJ databases">
        <title>Proposal to divide the Flavobacteriaceae and reorganize its genera based on Amino Acid Identity values calculated from whole genome sequences.</title>
        <authorList>
            <person name="Nicholson A.C."/>
            <person name="Gulvik C.A."/>
            <person name="Whitney A.M."/>
            <person name="Humrighouse B.W."/>
            <person name="Bell M."/>
            <person name="Holmes B."/>
            <person name="Steigerwalt A.G."/>
            <person name="Villarma A."/>
            <person name="Sheth M."/>
            <person name="Batra D."/>
            <person name="Pryor J."/>
            <person name="Bernardet J.-F."/>
            <person name="Hugo C."/>
            <person name="Kampfer P."/>
            <person name="Newman J."/>
            <person name="McQuiston J.R."/>
        </authorList>
    </citation>
    <scope>NUCLEOTIDE SEQUENCE [LARGE SCALE GENOMIC DNA]</scope>
    <source>
        <strain evidence="1 3">G0207</strain>
        <strain evidence="2 4">H5143</strain>
    </source>
</reference>
<dbReference type="EMBL" id="CP033912">
    <property type="protein sequence ID" value="AZA96902.1"/>
    <property type="molecule type" value="Genomic_DNA"/>
</dbReference>